<dbReference type="SUPFAM" id="SSF82607">
    <property type="entry name" value="YbaB-like"/>
    <property type="match status" value="1"/>
</dbReference>
<evidence type="ECO:0000313" key="2">
    <source>
        <dbReference type="EMBL" id="GLW95147.1"/>
    </source>
</evidence>
<dbReference type="Gene3D" id="3.30.1310.10">
    <property type="entry name" value="Nucleoid-associated protein YbaB-like domain"/>
    <property type="match status" value="1"/>
</dbReference>
<keyword evidence="3" id="KW-1185">Reference proteome</keyword>
<dbReference type="AlphaFoldDB" id="A0A9W6VBC0"/>
<dbReference type="InterPro" id="IPR004401">
    <property type="entry name" value="YbaB/EbfC"/>
</dbReference>
<dbReference type="InterPro" id="IPR036894">
    <property type="entry name" value="YbaB-like_sf"/>
</dbReference>
<name>A0A9W6VBC0_9PSEU</name>
<proteinExistence type="predicted"/>
<dbReference type="EMBL" id="BSSD01000012">
    <property type="protein sequence ID" value="GLW95147.1"/>
    <property type="molecule type" value="Genomic_DNA"/>
</dbReference>
<dbReference type="Proteomes" id="UP001165042">
    <property type="component" value="Unassembled WGS sequence"/>
</dbReference>
<reference evidence="2" key="1">
    <citation type="submission" date="2023-02" db="EMBL/GenBank/DDBJ databases">
        <title>Actinokineospora globicatena NBRC 15670.</title>
        <authorList>
            <person name="Ichikawa N."/>
            <person name="Sato H."/>
            <person name="Tonouchi N."/>
        </authorList>
    </citation>
    <scope>NUCLEOTIDE SEQUENCE</scope>
    <source>
        <strain evidence="2">NBRC 15670</strain>
    </source>
</reference>
<evidence type="ECO:0000256" key="1">
    <source>
        <dbReference type="SAM" id="MobiDB-lite"/>
    </source>
</evidence>
<gene>
    <name evidence="2" type="ORF">Aglo03_59630</name>
</gene>
<dbReference type="GO" id="GO:0003677">
    <property type="term" value="F:DNA binding"/>
    <property type="evidence" value="ECO:0007669"/>
    <property type="project" value="InterPro"/>
</dbReference>
<evidence type="ECO:0000313" key="3">
    <source>
        <dbReference type="Proteomes" id="UP001165042"/>
    </source>
</evidence>
<sequence length="167" mass="17089">MTDPAEHRARLEARNAAMRENVAGLLADLNRRTSELADAQTRAAAVTGAATSPDGLVRAVVNPAGVLTELTLAPTAFTRSTPEKLARLVVATAQAAAGSAREQVEGLLAPLQGGTDLSSLVEGAPSFADLLRPPTPPPAPPTPGRGPRHAADPDDDDGFGSVFGGQR</sequence>
<dbReference type="RefSeq" id="WP_285613016.1">
    <property type="nucleotide sequence ID" value="NZ_BSSD01000012.1"/>
</dbReference>
<feature type="compositionally biased region" description="Pro residues" evidence="1">
    <location>
        <begin position="133"/>
        <end position="144"/>
    </location>
</feature>
<organism evidence="2 3">
    <name type="scientific">Actinokineospora globicatena</name>
    <dbReference type="NCBI Taxonomy" id="103729"/>
    <lineage>
        <taxon>Bacteria</taxon>
        <taxon>Bacillati</taxon>
        <taxon>Actinomycetota</taxon>
        <taxon>Actinomycetes</taxon>
        <taxon>Pseudonocardiales</taxon>
        <taxon>Pseudonocardiaceae</taxon>
        <taxon>Actinokineospora</taxon>
    </lineage>
</organism>
<feature type="region of interest" description="Disordered" evidence="1">
    <location>
        <begin position="124"/>
        <end position="167"/>
    </location>
</feature>
<comment type="caution">
    <text evidence="2">The sequence shown here is derived from an EMBL/GenBank/DDBJ whole genome shotgun (WGS) entry which is preliminary data.</text>
</comment>
<accession>A0A9W6VBC0</accession>
<protein>
    <submittedName>
        <fullName evidence="2">Uncharacterized protein</fullName>
    </submittedName>
</protein>
<dbReference type="Pfam" id="PF02575">
    <property type="entry name" value="YbaB_DNA_bd"/>
    <property type="match status" value="1"/>
</dbReference>